<gene>
    <name evidence="1" type="ORF">PGLA1383_LOCUS54359</name>
</gene>
<protein>
    <submittedName>
        <fullName evidence="1">Uncharacterized protein</fullName>
    </submittedName>
</protein>
<proteinExistence type="predicted"/>
<sequence length="507" mass="56626">ALEQVVALGAKTSRGPTSARAYEDDDELELEQLARFEYQIPMKLRELQVMVRPFLEVRSSHYIEGVDAITSELVRGLLHIHQIVKAWEGFLIRQLQALAQAGFGNTRAAFEGRVSALAELCSAAEMSDFEVSHRLHRLNPNAFAISDREIAEVCRRLPALKEQRLFLGSLTSGLEHGKRAGSTTAVRPERIEGNEDPWGLPGVKESRREALDWWRWQGFASAVPSRILASSLLDHLVQHQLHPDPWVAEMLPRVLDRLFGVQISCEMFMNRRLLWLVALTCSFSIEDLQLMTGSTHSELKALEQITAMASDADRMFMEFSGFVPGRNSPYWKPLEAFAADSTKVEHSFPTSVNSTAREDIRQICKHLCLNFRCRGEGTQKRILALKLDAMRERKRAEELALSAPRAAAGFYRDALNLFPEGDRIRVNGLFVQFYGGERAWSLGEAYSPEALAAAAAGFMPGEEEAAPWKKQRVGEAVAGPSDSDSEDIEALLGRWVPVPKDGERAAA</sequence>
<name>A0A813HM44_POLGL</name>
<accession>A0A813HM44</accession>
<dbReference type="AlphaFoldDB" id="A0A813HM44"/>
<evidence type="ECO:0000313" key="1">
    <source>
        <dbReference type="EMBL" id="CAE8639315.1"/>
    </source>
</evidence>
<keyword evidence="2" id="KW-1185">Reference proteome</keyword>
<dbReference type="EMBL" id="CAJNNV010032223">
    <property type="protein sequence ID" value="CAE8639315.1"/>
    <property type="molecule type" value="Genomic_DNA"/>
</dbReference>
<reference evidence="1" key="1">
    <citation type="submission" date="2021-02" db="EMBL/GenBank/DDBJ databases">
        <authorList>
            <person name="Dougan E. K."/>
            <person name="Rhodes N."/>
            <person name="Thang M."/>
            <person name="Chan C."/>
        </authorList>
    </citation>
    <scope>NUCLEOTIDE SEQUENCE</scope>
</reference>
<evidence type="ECO:0000313" key="2">
    <source>
        <dbReference type="Proteomes" id="UP000654075"/>
    </source>
</evidence>
<dbReference type="Proteomes" id="UP000654075">
    <property type="component" value="Unassembled WGS sequence"/>
</dbReference>
<feature type="non-terminal residue" evidence="1">
    <location>
        <position position="507"/>
    </location>
</feature>
<organism evidence="1 2">
    <name type="scientific">Polarella glacialis</name>
    <name type="common">Dinoflagellate</name>
    <dbReference type="NCBI Taxonomy" id="89957"/>
    <lineage>
        <taxon>Eukaryota</taxon>
        <taxon>Sar</taxon>
        <taxon>Alveolata</taxon>
        <taxon>Dinophyceae</taxon>
        <taxon>Suessiales</taxon>
        <taxon>Suessiaceae</taxon>
        <taxon>Polarella</taxon>
    </lineage>
</organism>
<comment type="caution">
    <text evidence="1">The sequence shown here is derived from an EMBL/GenBank/DDBJ whole genome shotgun (WGS) entry which is preliminary data.</text>
</comment>